<comment type="similarity">
    <text evidence="1">Belongs to the SCO1/2 family.</text>
</comment>
<evidence type="ECO:0000256" key="1">
    <source>
        <dbReference type="ARBA" id="ARBA00010996"/>
    </source>
</evidence>
<dbReference type="PROSITE" id="PS51352">
    <property type="entry name" value="THIOREDOXIN_2"/>
    <property type="match status" value="1"/>
</dbReference>
<keyword evidence="2 3" id="KW-0186">Copper</keyword>
<dbReference type="InterPro" id="IPR003782">
    <property type="entry name" value="SCO1/SenC"/>
</dbReference>
<dbReference type="FunFam" id="3.40.30.10:FF:000013">
    <property type="entry name" value="Blast:Protein SCO1 homolog, mitochondrial"/>
    <property type="match status" value="1"/>
</dbReference>
<sequence length="212" mass="23564">MSMFRRQSWIIVAVVVVAAIAGAWFLQSASQPETIVELKTGQRYPEPKSLAGFKLVDQHGQPFTLEQLQGKWSFVFFGYTTCPDICPMTLSEMARLQSMLPDALKNDTRFVFISVDPERDTVEQLAQYLPFFNADIIGVTGELDGTTAFARQLGVAAVKVPQEGGSYLVDHSVRVFLLNPKGERYALFSPTVGASFRADELLADYLMVRGQN</sequence>
<comment type="caution">
    <text evidence="6">The sequence shown here is derived from an EMBL/GenBank/DDBJ whole genome shotgun (WGS) entry which is preliminary data.</text>
</comment>
<dbReference type="Proteomes" id="UP000295375">
    <property type="component" value="Unassembled WGS sequence"/>
</dbReference>
<keyword evidence="4" id="KW-1015">Disulfide bond</keyword>
<dbReference type="GO" id="GO:0046872">
    <property type="term" value="F:metal ion binding"/>
    <property type="evidence" value="ECO:0007669"/>
    <property type="project" value="UniProtKB-KW"/>
</dbReference>
<dbReference type="OrthoDB" id="9790194at2"/>
<dbReference type="AlphaFoldDB" id="A0A4R6URK9"/>
<protein>
    <submittedName>
        <fullName evidence="6">Protein SCO1/2</fullName>
    </submittedName>
</protein>
<keyword evidence="7" id="KW-1185">Reference proteome</keyword>
<dbReference type="PANTHER" id="PTHR12151:SF25">
    <property type="entry name" value="LINALOOL DEHYDRATASE_ISOMERASE DOMAIN-CONTAINING PROTEIN"/>
    <property type="match status" value="1"/>
</dbReference>
<organism evidence="6 7">
    <name type="scientific">Permianibacter aggregans</name>
    <dbReference type="NCBI Taxonomy" id="1510150"/>
    <lineage>
        <taxon>Bacteria</taxon>
        <taxon>Pseudomonadati</taxon>
        <taxon>Pseudomonadota</taxon>
        <taxon>Gammaproteobacteria</taxon>
        <taxon>Pseudomonadales</taxon>
        <taxon>Pseudomonadaceae</taxon>
        <taxon>Permianibacter</taxon>
    </lineage>
</organism>
<dbReference type="InterPro" id="IPR036249">
    <property type="entry name" value="Thioredoxin-like_sf"/>
</dbReference>
<name>A0A4R6URK9_9GAMM</name>
<reference evidence="6 7" key="1">
    <citation type="submission" date="2019-03" db="EMBL/GenBank/DDBJ databases">
        <title>Genomic Encyclopedia of Type Strains, Phase IV (KMG-IV): sequencing the most valuable type-strain genomes for metagenomic binning, comparative biology and taxonomic classification.</title>
        <authorList>
            <person name="Goeker M."/>
        </authorList>
    </citation>
    <scope>NUCLEOTIDE SEQUENCE [LARGE SCALE GENOMIC DNA]</scope>
    <source>
        <strain evidence="6 7">DSM 103792</strain>
    </source>
</reference>
<feature type="binding site" evidence="3">
    <location>
        <position position="86"/>
    </location>
    <ligand>
        <name>Cu cation</name>
        <dbReference type="ChEBI" id="CHEBI:23378"/>
    </ligand>
</feature>
<evidence type="ECO:0000313" key="6">
    <source>
        <dbReference type="EMBL" id="TDQ48399.1"/>
    </source>
</evidence>
<dbReference type="Gene3D" id="3.40.30.10">
    <property type="entry name" value="Glutaredoxin"/>
    <property type="match status" value="1"/>
</dbReference>
<proteinExistence type="inferred from homology"/>
<feature type="binding site" evidence="3">
    <location>
        <position position="82"/>
    </location>
    <ligand>
        <name>Cu cation</name>
        <dbReference type="ChEBI" id="CHEBI:23378"/>
    </ligand>
</feature>
<evidence type="ECO:0000256" key="3">
    <source>
        <dbReference type="PIRSR" id="PIRSR603782-1"/>
    </source>
</evidence>
<dbReference type="SUPFAM" id="SSF52833">
    <property type="entry name" value="Thioredoxin-like"/>
    <property type="match status" value="1"/>
</dbReference>
<feature type="disulfide bond" description="Redox-active" evidence="4">
    <location>
        <begin position="82"/>
        <end position="86"/>
    </location>
</feature>
<dbReference type="RefSeq" id="WP_133590268.1">
    <property type="nucleotide sequence ID" value="NZ_CP037953.1"/>
</dbReference>
<evidence type="ECO:0000256" key="2">
    <source>
        <dbReference type="ARBA" id="ARBA00023008"/>
    </source>
</evidence>
<feature type="binding site" evidence="3">
    <location>
        <position position="171"/>
    </location>
    <ligand>
        <name>Cu cation</name>
        <dbReference type="ChEBI" id="CHEBI:23378"/>
    </ligand>
</feature>
<dbReference type="InterPro" id="IPR013766">
    <property type="entry name" value="Thioredoxin_domain"/>
</dbReference>
<dbReference type="CDD" id="cd02968">
    <property type="entry name" value="SCO"/>
    <property type="match status" value="1"/>
</dbReference>
<feature type="domain" description="Thioredoxin" evidence="5">
    <location>
        <begin position="44"/>
        <end position="163"/>
    </location>
</feature>
<evidence type="ECO:0000259" key="5">
    <source>
        <dbReference type="PROSITE" id="PS51352"/>
    </source>
</evidence>
<evidence type="ECO:0000313" key="7">
    <source>
        <dbReference type="Proteomes" id="UP000295375"/>
    </source>
</evidence>
<gene>
    <name evidence="6" type="ORF">EV696_107136</name>
</gene>
<keyword evidence="3" id="KW-0479">Metal-binding</keyword>
<evidence type="ECO:0000256" key="4">
    <source>
        <dbReference type="PIRSR" id="PIRSR603782-2"/>
    </source>
</evidence>
<dbReference type="PANTHER" id="PTHR12151">
    <property type="entry name" value="ELECTRON TRANSPORT PROTIN SCO1/SENC FAMILY MEMBER"/>
    <property type="match status" value="1"/>
</dbReference>
<dbReference type="Pfam" id="PF02630">
    <property type="entry name" value="SCO1-SenC"/>
    <property type="match status" value="1"/>
</dbReference>
<accession>A0A4R6URK9</accession>
<dbReference type="EMBL" id="SNYM01000007">
    <property type="protein sequence ID" value="TDQ48399.1"/>
    <property type="molecule type" value="Genomic_DNA"/>
</dbReference>